<accession>A0A375HVV9</accession>
<dbReference type="AlphaFoldDB" id="A0A375HVV9"/>
<geneLocation type="plasmid" evidence="2">
    <name>iii</name>
</geneLocation>
<evidence type="ECO:0000313" key="2">
    <source>
        <dbReference type="Proteomes" id="UP000255168"/>
    </source>
</evidence>
<dbReference type="Proteomes" id="UP000255168">
    <property type="component" value="Plasmid III"/>
</dbReference>
<sequence length="100" mass="11303">MKPSSEPIFNIPGETHKRYRNGRHLYNSITPFMGNEADRLCGGVRPVNDEITVMGRRNNARGELDCSSAIPLAWTRVKHHADSVLLAFLVFLKPLDVSLW</sequence>
<protein>
    <submittedName>
        <fullName evidence="1">Uncharacterized protein</fullName>
    </submittedName>
</protein>
<dbReference type="EMBL" id="LT984808">
    <property type="protein sequence ID" value="SPD62348.1"/>
    <property type="molecule type" value="Genomic_DNA"/>
</dbReference>
<name>A0A375HVV9_9BURK</name>
<evidence type="ECO:0000313" key="1">
    <source>
        <dbReference type="EMBL" id="SPD62348.1"/>
    </source>
</evidence>
<reference evidence="1 2" key="1">
    <citation type="submission" date="2018-01" db="EMBL/GenBank/DDBJ databases">
        <authorList>
            <person name="Clerissi C."/>
        </authorList>
    </citation>
    <scope>NUCLEOTIDE SEQUENCE [LARGE SCALE GENOMIC DNA]</scope>
    <source>
        <strain evidence="1">Cupriavidus taiwanensis STM 6160</strain>
        <plasmid evidence="2">iii</plasmid>
    </source>
</reference>
<proteinExistence type="predicted"/>
<organism evidence="1 2">
    <name type="scientific">Cupriavidus neocaledonicus</name>
    <dbReference type="NCBI Taxonomy" id="1040979"/>
    <lineage>
        <taxon>Bacteria</taxon>
        <taxon>Pseudomonadati</taxon>
        <taxon>Pseudomonadota</taxon>
        <taxon>Betaproteobacteria</taxon>
        <taxon>Burkholderiales</taxon>
        <taxon>Burkholderiaceae</taxon>
        <taxon>Cupriavidus</taxon>
    </lineage>
</organism>
<gene>
    <name evidence="1" type="ORF">CBM2607_P10347</name>
</gene>
<keyword evidence="1" id="KW-0614">Plasmid</keyword>